<dbReference type="AlphaFoldDB" id="A0A382ZVB4"/>
<dbReference type="InterPro" id="IPR011335">
    <property type="entry name" value="Restrct_endonuc-II-like"/>
</dbReference>
<dbReference type="SUPFAM" id="SSF52980">
    <property type="entry name" value="Restriction endonuclease-like"/>
    <property type="match status" value="1"/>
</dbReference>
<accession>A0A382ZVB4</accession>
<protein>
    <recommendedName>
        <fullName evidence="2">TnsA endonuclease N-terminal domain-containing protein</fullName>
    </recommendedName>
</protein>
<organism evidence="1">
    <name type="scientific">marine metagenome</name>
    <dbReference type="NCBI Taxonomy" id="408172"/>
    <lineage>
        <taxon>unclassified sequences</taxon>
        <taxon>metagenomes</taxon>
        <taxon>ecological metagenomes</taxon>
    </lineage>
</organism>
<gene>
    <name evidence="1" type="ORF">METZ01_LOCUS452276</name>
</gene>
<evidence type="ECO:0000313" key="1">
    <source>
        <dbReference type="EMBL" id="SVD99422.1"/>
    </source>
</evidence>
<sequence>MSELRKLPDHNTSAPFAHESEERIAGLLDFYGIEWEYEPTTFVLERDSQGQPRSAFTPDFFLPEHNLYLEVTTLKQSLVTRKNRKVRRLQAQRPDLSIRILYRSDIERLFLSDAA</sequence>
<proteinExistence type="predicted"/>
<name>A0A382ZVB4_9ZZZZ</name>
<evidence type="ECO:0008006" key="2">
    <source>
        <dbReference type="Google" id="ProtNLM"/>
    </source>
</evidence>
<dbReference type="Gene3D" id="3.40.91.30">
    <property type="match status" value="1"/>
</dbReference>
<dbReference type="EMBL" id="UINC01186948">
    <property type="protein sequence ID" value="SVD99422.1"/>
    <property type="molecule type" value="Genomic_DNA"/>
</dbReference>
<reference evidence="1" key="1">
    <citation type="submission" date="2018-05" db="EMBL/GenBank/DDBJ databases">
        <authorList>
            <person name="Lanie J.A."/>
            <person name="Ng W.-L."/>
            <person name="Kazmierczak K.M."/>
            <person name="Andrzejewski T.M."/>
            <person name="Davidsen T.M."/>
            <person name="Wayne K.J."/>
            <person name="Tettelin H."/>
            <person name="Glass J.I."/>
            <person name="Rusch D."/>
            <person name="Podicherti R."/>
            <person name="Tsui H.-C.T."/>
            <person name="Winkler M.E."/>
        </authorList>
    </citation>
    <scope>NUCLEOTIDE SEQUENCE</scope>
</reference>